<accession>A0A0D0DKY4</accession>
<proteinExistence type="predicted"/>
<dbReference type="Proteomes" id="UP000054538">
    <property type="component" value="Unassembled WGS sequence"/>
</dbReference>
<feature type="non-terminal residue" evidence="1">
    <location>
        <position position="1"/>
    </location>
</feature>
<dbReference type="EMBL" id="KN826436">
    <property type="protein sequence ID" value="KIK78905.1"/>
    <property type="molecule type" value="Genomic_DNA"/>
</dbReference>
<dbReference type="InParanoid" id="A0A0D0DKY4"/>
<dbReference type="HOGENOM" id="CLU_2564693_0_0_1"/>
<evidence type="ECO:0000313" key="1">
    <source>
        <dbReference type="EMBL" id="KIK78905.1"/>
    </source>
</evidence>
<protein>
    <submittedName>
        <fullName evidence="1">Uncharacterized protein</fullName>
    </submittedName>
</protein>
<gene>
    <name evidence="1" type="ORF">PAXRUDRAFT_162775</name>
</gene>
<sequence length="82" mass="9042">LHSFPFHPIEFPLMSQTGLSAVEEEVGKWKMKTRQAGYLCMKQLGCMSVITSNADKVEVSNQTLIHVGGLFSSPQIICCSPQ</sequence>
<keyword evidence="2" id="KW-1185">Reference proteome</keyword>
<reference evidence="2" key="2">
    <citation type="submission" date="2015-01" db="EMBL/GenBank/DDBJ databases">
        <title>Evolutionary Origins and Diversification of the Mycorrhizal Mutualists.</title>
        <authorList>
            <consortium name="DOE Joint Genome Institute"/>
            <consortium name="Mycorrhizal Genomics Consortium"/>
            <person name="Kohler A."/>
            <person name="Kuo A."/>
            <person name="Nagy L.G."/>
            <person name="Floudas D."/>
            <person name="Copeland A."/>
            <person name="Barry K.W."/>
            <person name="Cichocki N."/>
            <person name="Veneault-Fourrey C."/>
            <person name="LaButti K."/>
            <person name="Lindquist E.A."/>
            <person name="Lipzen A."/>
            <person name="Lundell T."/>
            <person name="Morin E."/>
            <person name="Murat C."/>
            <person name="Riley R."/>
            <person name="Ohm R."/>
            <person name="Sun H."/>
            <person name="Tunlid A."/>
            <person name="Henrissat B."/>
            <person name="Grigoriev I.V."/>
            <person name="Hibbett D.S."/>
            <person name="Martin F."/>
        </authorList>
    </citation>
    <scope>NUCLEOTIDE SEQUENCE [LARGE SCALE GENOMIC DNA]</scope>
    <source>
        <strain evidence="2">Ve08.2h10</strain>
    </source>
</reference>
<dbReference type="AlphaFoldDB" id="A0A0D0DKY4"/>
<name>A0A0D0DKY4_9AGAM</name>
<reference evidence="1 2" key="1">
    <citation type="submission" date="2014-04" db="EMBL/GenBank/DDBJ databases">
        <authorList>
            <consortium name="DOE Joint Genome Institute"/>
            <person name="Kuo A."/>
            <person name="Kohler A."/>
            <person name="Jargeat P."/>
            <person name="Nagy L.G."/>
            <person name="Floudas D."/>
            <person name="Copeland A."/>
            <person name="Barry K.W."/>
            <person name="Cichocki N."/>
            <person name="Veneault-Fourrey C."/>
            <person name="LaButti K."/>
            <person name="Lindquist E.A."/>
            <person name="Lipzen A."/>
            <person name="Lundell T."/>
            <person name="Morin E."/>
            <person name="Murat C."/>
            <person name="Sun H."/>
            <person name="Tunlid A."/>
            <person name="Henrissat B."/>
            <person name="Grigoriev I.V."/>
            <person name="Hibbett D.S."/>
            <person name="Martin F."/>
            <person name="Nordberg H.P."/>
            <person name="Cantor M.N."/>
            <person name="Hua S.X."/>
        </authorList>
    </citation>
    <scope>NUCLEOTIDE SEQUENCE [LARGE SCALE GENOMIC DNA]</scope>
    <source>
        <strain evidence="1 2">Ve08.2h10</strain>
    </source>
</reference>
<evidence type="ECO:0000313" key="2">
    <source>
        <dbReference type="Proteomes" id="UP000054538"/>
    </source>
</evidence>
<organism evidence="1 2">
    <name type="scientific">Paxillus rubicundulus Ve08.2h10</name>
    <dbReference type="NCBI Taxonomy" id="930991"/>
    <lineage>
        <taxon>Eukaryota</taxon>
        <taxon>Fungi</taxon>
        <taxon>Dikarya</taxon>
        <taxon>Basidiomycota</taxon>
        <taxon>Agaricomycotina</taxon>
        <taxon>Agaricomycetes</taxon>
        <taxon>Agaricomycetidae</taxon>
        <taxon>Boletales</taxon>
        <taxon>Paxilineae</taxon>
        <taxon>Paxillaceae</taxon>
        <taxon>Paxillus</taxon>
    </lineage>
</organism>